<dbReference type="Proteomes" id="UP001474120">
    <property type="component" value="Unassembled WGS sequence"/>
</dbReference>
<dbReference type="InterPro" id="IPR008929">
    <property type="entry name" value="Chondroitin_lyas"/>
</dbReference>
<gene>
    <name evidence="7" type="ORF">AABB81_03855</name>
</gene>
<dbReference type="Gene3D" id="1.50.10.100">
    <property type="entry name" value="Chondroitin AC/alginate lyase"/>
    <property type="match status" value="1"/>
</dbReference>
<comment type="subcellular location">
    <subcellularLocation>
        <location evidence="1">Periplasm</location>
    </subcellularLocation>
</comment>
<dbReference type="PANTHER" id="PTHR39210">
    <property type="entry name" value="HEPARIN-SULFATE LYASE"/>
    <property type="match status" value="1"/>
</dbReference>
<evidence type="ECO:0000259" key="6">
    <source>
        <dbReference type="Pfam" id="PF16889"/>
    </source>
</evidence>
<name>A0ABU9KXU3_9FLAO</name>
<keyword evidence="2" id="KW-0732">Signal</keyword>
<accession>A0ABU9KXU3</accession>
<evidence type="ECO:0000313" key="7">
    <source>
        <dbReference type="EMBL" id="MEL4455015.1"/>
    </source>
</evidence>
<dbReference type="RefSeq" id="WP_342158749.1">
    <property type="nucleotide sequence ID" value="NZ_JBCDNA010000001.1"/>
</dbReference>
<protein>
    <submittedName>
        <fullName evidence="7">Heparinase II/III family protein</fullName>
    </submittedName>
</protein>
<dbReference type="InterPro" id="IPR031680">
    <property type="entry name" value="Hepar_II_III_N"/>
</dbReference>
<evidence type="ECO:0000256" key="3">
    <source>
        <dbReference type="ARBA" id="ARBA00022764"/>
    </source>
</evidence>
<evidence type="ECO:0000313" key="8">
    <source>
        <dbReference type="Proteomes" id="UP001474120"/>
    </source>
</evidence>
<dbReference type="PANTHER" id="PTHR39210:SF1">
    <property type="entry name" value="HEPARIN-SULFATE LYASE"/>
    <property type="match status" value="1"/>
</dbReference>
<evidence type="ECO:0000256" key="1">
    <source>
        <dbReference type="ARBA" id="ARBA00004418"/>
    </source>
</evidence>
<proteinExistence type="predicted"/>
<sequence>MIKSKLGIIKKQFSVNPDFKYFTSLDNWKEQTPLFFFADRSEIMLPKVKPLRLKQAYDEILNGTFTFFSQLKFELGKDYDWITNPETGYQYDISQHFSQVQDLSGEAGDIKYVWEKARFSFLYDIIRYDYHFEKDNAEFVFGQIESFIDKNPINQGPNYKCSQEISLRILNWTFALYFYKNSSSLTKQRFEKIMNSIYWQLDHVYKNINFSRIAVRNNHALTETLMLYVSNKLFPFIPETQKWSKEGKKWFEEEISYQIYEDGTYLQYSMNYHRVVVQLLTWGIRLSEIHKDAFNDLVKDKAIKSLHFLDTCLNTENGFLPNYGSNDGALFFKLTEADYRDYRPQLDDLRAVLNNEVAYETESYYWYGINSAENVSLKIKEIESFDTAGYYLINEEKSKTMIRCGAYKDRPAQSDNLHLDIWVKGINYVWDTGTYKYNTTSELTGYFMGVEGHNTISVANKDQMLKGSRFIWHNWINRAKGILKKSSGKFIFKGEITGFKELGKDIRHQRVISKNKDKLEWTINDSINNIDNVSLYQYWHVNPACQDKINIIAKSDGGLVLEPLIEEKWVSHYYGIKEKSIRFTFETKASKINTVIHISE</sequence>
<dbReference type="SUPFAM" id="SSF48230">
    <property type="entry name" value="Chondroitin AC/alginate lyase"/>
    <property type="match status" value="1"/>
</dbReference>
<dbReference type="Pfam" id="PF07940">
    <property type="entry name" value="Hepar_II_III_C"/>
    <property type="match status" value="1"/>
</dbReference>
<reference evidence="7 8" key="1">
    <citation type="submission" date="2024-04" db="EMBL/GenBank/DDBJ databases">
        <title>whole genome sequencing of Lutimonas vermicola strain IMCC1616.</title>
        <authorList>
            <person name="Bae S.S."/>
        </authorList>
    </citation>
    <scope>NUCLEOTIDE SEQUENCE [LARGE SCALE GENOMIC DNA]</scope>
    <source>
        <strain evidence="7 8">IMCC1616</strain>
    </source>
</reference>
<dbReference type="Gene3D" id="2.70.98.70">
    <property type="match status" value="1"/>
</dbReference>
<organism evidence="7 8">
    <name type="scientific">Lutimonas vermicola</name>
    <dbReference type="NCBI Taxonomy" id="414288"/>
    <lineage>
        <taxon>Bacteria</taxon>
        <taxon>Pseudomonadati</taxon>
        <taxon>Bacteroidota</taxon>
        <taxon>Flavobacteriia</taxon>
        <taxon>Flavobacteriales</taxon>
        <taxon>Flavobacteriaceae</taxon>
        <taxon>Lutimonas</taxon>
    </lineage>
</organism>
<feature type="domain" description="Heparinase II/III-like C-terminal" evidence="5">
    <location>
        <begin position="381"/>
        <end position="558"/>
    </location>
</feature>
<comment type="caution">
    <text evidence="7">The sequence shown here is derived from an EMBL/GenBank/DDBJ whole genome shotgun (WGS) entry which is preliminary data.</text>
</comment>
<evidence type="ECO:0000256" key="4">
    <source>
        <dbReference type="ARBA" id="ARBA00023239"/>
    </source>
</evidence>
<feature type="domain" description="Heparin-sulfate lyase N-terminal" evidence="6">
    <location>
        <begin position="65"/>
        <end position="282"/>
    </location>
</feature>
<evidence type="ECO:0000259" key="5">
    <source>
        <dbReference type="Pfam" id="PF07940"/>
    </source>
</evidence>
<keyword evidence="8" id="KW-1185">Reference proteome</keyword>
<keyword evidence="4" id="KW-0456">Lyase</keyword>
<keyword evidence="3" id="KW-0574">Periplasm</keyword>
<dbReference type="EMBL" id="JBCDNA010000001">
    <property type="protein sequence ID" value="MEL4455015.1"/>
    <property type="molecule type" value="Genomic_DNA"/>
</dbReference>
<dbReference type="Pfam" id="PF16889">
    <property type="entry name" value="Hepar_II_III_N"/>
    <property type="match status" value="1"/>
</dbReference>
<dbReference type="InterPro" id="IPR012480">
    <property type="entry name" value="Hepar_II_III_C"/>
</dbReference>
<evidence type="ECO:0000256" key="2">
    <source>
        <dbReference type="ARBA" id="ARBA00022729"/>
    </source>
</evidence>